<accession>A0A0D0ARA6</accession>
<evidence type="ECO:0000313" key="1">
    <source>
        <dbReference type="EMBL" id="KIK34478.1"/>
    </source>
</evidence>
<gene>
    <name evidence="1" type="ORF">CY34DRAFT_639788</name>
</gene>
<organism evidence="1 2">
    <name type="scientific">Suillus luteus UH-Slu-Lm8-n1</name>
    <dbReference type="NCBI Taxonomy" id="930992"/>
    <lineage>
        <taxon>Eukaryota</taxon>
        <taxon>Fungi</taxon>
        <taxon>Dikarya</taxon>
        <taxon>Basidiomycota</taxon>
        <taxon>Agaricomycotina</taxon>
        <taxon>Agaricomycetes</taxon>
        <taxon>Agaricomycetidae</taxon>
        <taxon>Boletales</taxon>
        <taxon>Suillineae</taxon>
        <taxon>Suillaceae</taxon>
        <taxon>Suillus</taxon>
    </lineage>
</organism>
<reference evidence="2" key="2">
    <citation type="submission" date="2015-01" db="EMBL/GenBank/DDBJ databases">
        <title>Evolutionary Origins and Diversification of the Mycorrhizal Mutualists.</title>
        <authorList>
            <consortium name="DOE Joint Genome Institute"/>
            <consortium name="Mycorrhizal Genomics Consortium"/>
            <person name="Kohler A."/>
            <person name="Kuo A."/>
            <person name="Nagy L.G."/>
            <person name="Floudas D."/>
            <person name="Copeland A."/>
            <person name="Barry K.W."/>
            <person name="Cichocki N."/>
            <person name="Veneault-Fourrey C."/>
            <person name="LaButti K."/>
            <person name="Lindquist E.A."/>
            <person name="Lipzen A."/>
            <person name="Lundell T."/>
            <person name="Morin E."/>
            <person name="Murat C."/>
            <person name="Riley R."/>
            <person name="Ohm R."/>
            <person name="Sun H."/>
            <person name="Tunlid A."/>
            <person name="Henrissat B."/>
            <person name="Grigoriev I.V."/>
            <person name="Hibbett D.S."/>
            <person name="Martin F."/>
        </authorList>
    </citation>
    <scope>NUCLEOTIDE SEQUENCE [LARGE SCALE GENOMIC DNA]</scope>
    <source>
        <strain evidence="2">UH-Slu-Lm8-n1</strain>
    </source>
</reference>
<name>A0A0D0ARA6_9AGAM</name>
<dbReference type="EMBL" id="KN835748">
    <property type="protein sequence ID" value="KIK34478.1"/>
    <property type="molecule type" value="Genomic_DNA"/>
</dbReference>
<proteinExistence type="predicted"/>
<protein>
    <submittedName>
        <fullName evidence="1">Uncharacterized protein</fullName>
    </submittedName>
</protein>
<keyword evidence="2" id="KW-1185">Reference proteome</keyword>
<reference evidence="1 2" key="1">
    <citation type="submission" date="2014-04" db="EMBL/GenBank/DDBJ databases">
        <authorList>
            <consortium name="DOE Joint Genome Institute"/>
            <person name="Kuo A."/>
            <person name="Ruytinx J."/>
            <person name="Rineau F."/>
            <person name="Colpaert J."/>
            <person name="Kohler A."/>
            <person name="Nagy L.G."/>
            <person name="Floudas D."/>
            <person name="Copeland A."/>
            <person name="Barry K.W."/>
            <person name="Cichocki N."/>
            <person name="Veneault-Fourrey C."/>
            <person name="LaButti K."/>
            <person name="Lindquist E.A."/>
            <person name="Lipzen A."/>
            <person name="Lundell T."/>
            <person name="Morin E."/>
            <person name="Murat C."/>
            <person name="Sun H."/>
            <person name="Tunlid A."/>
            <person name="Henrissat B."/>
            <person name="Grigoriev I.V."/>
            <person name="Hibbett D.S."/>
            <person name="Martin F."/>
            <person name="Nordberg H.P."/>
            <person name="Cantor M.N."/>
            <person name="Hua S.X."/>
        </authorList>
    </citation>
    <scope>NUCLEOTIDE SEQUENCE [LARGE SCALE GENOMIC DNA]</scope>
    <source>
        <strain evidence="1 2">UH-Slu-Lm8-n1</strain>
    </source>
</reference>
<dbReference type="AlphaFoldDB" id="A0A0D0ARA6"/>
<sequence length="113" mass="12545">MVMVFTPKLLDGDCFCRGCPVMVTTYEDNPMLETDSTSSRLGSISFRGATYLGRHSKCCGSTQRHPISQPQMHVQQTMQFTQLADLRILTSVIFLASRMGQDKSATFRSEAAS</sequence>
<dbReference type="Proteomes" id="UP000054485">
    <property type="component" value="Unassembled WGS sequence"/>
</dbReference>
<dbReference type="HOGENOM" id="CLU_2135198_0_0_1"/>
<dbReference type="InParanoid" id="A0A0D0ARA6"/>
<evidence type="ECO:0000313" key="2">
    <source>
        <dbReference type="Proteomes" id="UP000054485"/>
    </source>
</evidence>